<dbReference type="Gene3D" id="3.40.50.2000">
    <property type="entry name" value="Glycogen Phosphorylase B"/>
    <property type="match status" value="2"/>
</dbReference>
<feature type="domain" description="Glycosyl transferase family 1" evidence="1">
    <location>
        <begin position="197"/>
        <end position="366"/>
    </location>
</feature>
<dbReference type="GO" id="GO:0016757">
    <property type="term" value="F:glycosyltransferase activity"/>
    <property type="evidence" value="ECO:0007669"/>
    <property type="project" value="InterPro"/>
</dbReference>
<organism evidence="2 3">
    <name type="scientific">Methanospirillum stamsii</name>
    <dbReference type="NCBI Taxonomy" id="1277351"/>
    <lineage>
        <taxon>Archaea</taxon>
        <taxon>Methanobacteriati</taxon>
        <taxon>Methanobacteriota</taxon>
        <taxon>Stenosarchaea group</taxon>
        <taxon>Methanomicrobia</taxon>
        <taxon>Methanomicrobiales</taxon>
        <taxon>Methanospirillaceae</taxon>
        <taxon>Methanospirillum</taxon>
    </lineage>
</organism>
<dbReference type="RefSeq" id="WP_109941249.1">
    <property type="nucleotide sequence ID" value="NZ_CP176366.1"/>
</dbReference>
<dbReference type="Pfam" id="PF00534">
    <property type="entry name" value="Glycos_transf_1"/>
    <property type="match status" value="1"/>
</dbReference>
<dbReference type="PANTHER" id="PTHR12526:SF630">
    <property type="entry name" value="GLYCOSYLTRANSFERASE"/>
    <property type="match status" value="1"/>
</dbReference>
<comment type="caution">
    <text evidence="2">The sequence shown here is derived from an EMBL/GenBank/DDBJ whole genome shotgun (WGS) entry which is preliminary data.</text>
</comment>
<dbReference type="InterPro" id="IPR001296">
    <property type="entry name" value="Glyco_trans_1"/>
</dbReference>
<reference evidence="2 3" key="1">
    <citation type="submission" date="2018-05" db="EMBL/GenBank/DDBJ databases">
        <title>Draft genome of Methanospirillum stamsii Pt1.</title>
        <authorList>
            <person name="Dueholm M.S."/>
            <person name="Nielsen P.H."/>
            <person name="Bakmann L.F."/>
            <person name="Otzen D.E."/>
        </authorList>
    </citation>
    <scope>NUCLEOTIDE SEQUENCE [LARGE SCALE GENOMIC DNA]</scope>
    <source>
        <strain evidence="2 3">Pt1</strain>
    </source>
</reference>
<evidence type="ECO:0000313" key="3">
    <source>
        <dbReference type="Proteomes" id="UP000245934"/>
    </source>
</evidence>
<dbReference type="EMBL" id="QGMZ01000022">
    <property type="protein sequence ID" value="PWR73089.1"/>
    <property type="molecule type" value="Genomic_DNA"/>
</dbReference>
<keyword evidence="3" id="KW-1185">Reference proteome</keyword>
<keyword evidence="2" id="KW-0808">Transferase</keyword>
<evidence type="ECO:0000313" key="2">
    <source>
        <dbReference type="EMBL" id="PWR73089.1"/>
    </source>
</evidence>
<dbReference type="CDD" id="cd03801">
    <property type="entry name" value="GT4_PimA-like"/>
    <property type="match status" value="1"/>
</dbReference>
<dbReference type="Proteomes" id="UP000245934">
    <property type="component" value="Unassembled WGS sequence"/>
</dbReference>
<accession>A0A2V2N039</accession>
<name>A0A2V2N039_9EURY</name>
<sequence>MNICVICYDFEEKNFRNQPWRYIWEIIQYFLKKDYKVTVISNKINYDLDNLELHRVNRLHNIFGPSKELSKKLLEIDPDYIITLENFVSLVKNPIYINKPIIGIFSNPIYSLKEIFNVGINEFYRHPEILYNHLISALIPRFLVKNRIKNKSCLIAMSKDTRDKLENLKLNINIHFIPPGISDFDLEIPDSKKIKNIRQEICPEKIPLIIYFTSPLTLRGTDILLKSFEKFREKIPAKLVFLSRIDNNNVILDQIRLKNSVKKSHLEGSVKFISQNLSPEDIKIYISSSDIICIPFKLVISDVPISILEAMAMGKPVISTNIACIPGLLKGKGITIDQCNPGQLSSILENYAKNPEFFLSLGKSARIFMETYPKWDDIGYMFEELFKEIEI</sequence>
<dbReference type="GeneID" id="97610947"/>
<protein>
    <submittedName>
        <fullName evidence="2">Galactosyl transferase</fullName>
    </submittedName>
</protein>
<gene>
    <name evidence="2" type="ORF">DLD82_11385</name>
</gene>
<evidence type="ECO:0000259" key="1">
    <source>
        <dbReference type="Pfam" id="PF00534"/>
    </source>
</evidence>
<dbReference type="AlphaFoldDB" id="A0A2V2N039"/>
<proteinExistence type="predicted"/>
<dbReference type="SUPFAM" id="SSF53756">
    <property type="entry name" value="UDP-Glycosyltransferase/glycogen phosphorylase"/>
    <property type="match status" value="1"/>
</dbReference>
<dbReference type="OrthoDB" id="132546at2157"/>
<dbReference type="PANTHER" id="PTHR12526">
    <property type="entry name" value="GLYCOSYLTRANSFERASE"/>
    <property type="match status" value="1"/>
</dbReference>